<accession>A0A1Y2SNF2</accession>
<dbReference type="STRING" id="40578.Xbed_02618"/>
<reference evidence="3 4" key="1">
    <citation type="submission" date="2017-01" db="EMBL/GenBank/DDBJ databases">
        <title>Deconstructing symbiosis and pathogenesis requirements using a combined genomic-metabolomic approach.</title>
        <authorList>
            <person name="Tobias N.J."/>
            <person name="Wolff H."/>
            <person name="Djahanschiri B."/>
            <person name="Ebersberger I."/>
            <person name="Bode H.B."/>
        </authorList>
    </citation>
    <scope>NUCLEOTIDE SEQUENCE [LARGE SCALE GENOMIC DNA]</scope>
    <source>
        <strain evidence="3 4">DSM 4764</strain>
    </source>
</reference>
<feature type="domain" description="DUF2326" evidence="2">
    <location>
        <begin position="422"/>
        <end position="563"/>
    </location>
</feature>
<dbReference type="Proteomes" id="UP000194204">
    <property type="component" value="Unassembled WGS sequence"/>
</dbReference>
<evidence type="ECO:0000313" key="3">
    <source>
        <dbReference type="EMBL" id="OTA19221.1"/>
    </source>
</evidence>
<dbReference type="Pfam" id="PF10088">
    <property type="entry name" value="DUF2326"/>
    <property type="match status" value="1"/>
</dbReference>
<gene>
    <name evidence="3" type="ORF">Xbed_02618</name>
</gene>
<evidence type="ECO:0000256" key="1">
    <source>
        <dbReference type="SAM" id="Coils"/>
    </source>
</evidence>
<protein>
    <recommendedName>
        <fullName evidence="2">DUF2326 domain-containing protein</fullName>
    </recommendedName>
</protein>
<feature type="coiled-coil region" evidence="1">
    <location>
        <begin position="313"/>
        <end position="340"/>
    </location>
</feature>
<evidence type="ECO:0000313" key="4">
    <source>
        <dbReference type="Proteomes" id="UP000194204"/>
    </source>
</evidence>
<dbReference type="InterPro" id="IPR027417">
    <property type="entry name" value="P-loop_NTPase"/>
</dbReference>
<sequence>MRLISLTCDQPTFKPITFNEKGLTLIIGDSSEEKEGSSNGVGKTLALGLIHHCLGANADKRLSYAVPDWWFTLLFAYNGKEYRVSRTGDGKKITLNDEPIKLKKYKQWLDTSGLFRLDSNIPLLSFRSLIKRFARYLREDCLDPLRTNKEIDFDAKLRTLYLLGLECSLVVNKRDHKKALDEINKAITNWQKDTILKDMFRAGAQPKLRLEWLDRQLSILKEDLSQFQIAENYRALEMETGELTSSIRNIEKDISVIDFQVENIEKTIAHHPDISKQDLMDLYQGLQAIFKPEALAHFEAVEKFHHSLSINRRTRLMNDKINLLNKKSQLEEKRRNLSLTRDQKIQYLQGKRALDEYAAIAKQVANFEEERERLSEFLNFTSKLQEKAQRIREKRVEEDRLATYYTQSEPLHHLDIEFTKLAETLYPRVPAGIVLESNTGDNQIRYDLTVQIEGDDSDGINAARILCFDWLIWMKGANHTIDMLWHDNRLFADIDPGARANWFSFIHKKLEDSNKQYIATLNTENYDAMLSYLSDGDRKYLMDSVVLKLNGDLAKNKLLGIQFGKSPEIK</sequence>
<organism evidence="3 4">
    <name type="scientific">Xenorhabdus beddingii</name>
    <dbReference type="NCBI Taxonomy" id="40578"/>
    <lineage>
        <taxon>Bacteria</taxon>
        <taxon>Pseudomonadati</taxon>
        <taxon>Pseudomonadota</taxon>
        <taxon>Gammaproteobacteria</taxon>
        <taxon>Enterobacterales</taxon>
        <taxon>Morganellaceae</taxon>
        <taxon>Xenorhabdus</taxon>
    </lineage>
</organism>
<dbReference type="EMBL" id="MUBK01000021">
    <property type="protein sequence ID" value="OTA19221.1"/>
    <property type="molecule type" value="Genomic_DNA"/>
</dbReference>
<dbReference type="InterPro" id="IPR018760">
    <property type="entry name" value="DUF2326"/>
</dbReference>
<comment type="caution">
    <text evidence="3">The sequence shown here is derived from an EMBL/GenBank/DDBJ whole genome shotgun (WGS) entry which is preliminary data.</text>
</comment>
<keyword evidence="1" id="KW-0175">Coiled coil</keyword>
<keyword evidence="4" id="KW-1185">Reference proteome</keyword>
<evidence type="ECO:0000259" key="2">
    <source>
        <dbReference type="Pfam" id="PF10088"/>
    </source>
</evidence>
<name>A0A1Y2SNF2_9GAMM</name>
<dbReference type="AlphaFoldDB" id="A0A1Y2SNF2"/>
<dbReference type="SUPFAM" id="SSF52540">
    <property type="entry name" value="P-loop containing nucleoside triphosphate hydrolases"/>
    <property type="match status" value="1"/>
</dbReference>
<dbReference type="OrthoDB" id="9774685at2"/>
<proteinExistence type="predicted"/>